<evidence type="ECO:0000313" key="2">
    <source>
        <dbReference type="Proteomes" id="UP000187406"/>
    </source>
</evidence>
<evidence type="ECO:0000313" key="1">
    <source>
        <dbReference type="EMBL" id="GAV80389.1"/>
    </source>
</evidence>
<sequence>YLGLPLLTKRLSHLDCNTLVDRLMARANNWVSRTLSFAGRLQLINATLASMQVFWCRIFLLPMKIVKECNCILQNFLWVGQARNKVKWLDVCKPLKEGGLGVKNLKIWNKALLLK</sequence>
<reference evidence="2" key="1">
    <citation type="submission" date="2016-04" db="EMBL/GenBank/DDBJ databases">
        <title>Cephalotus genome sequencing.</title>
        <authorList>
            <person name="Fukushima K."/>
            <person name="Hasebe M."/>
            <person name="Fang X."/>
        </authorList>
    </citation>
    <scope>NUCLEOTIDE SEQUENCE [LARGE SCALE GENOMIC DNA]</scope>
    <source>
        <strain evidence="2">cv. St1</strain>
    </source>
</reference>
<comment type="caution">
    <text evidence="1">The sequence shown here is derived from an EMBL/GenBank/DDBJ whole genome shotgun (WGS) entry which is preliminary data.</text>
</comment>
<dbReference type="PANTHER" id="PTHR33116">
    <property type="entry name" value="REVERSE TRANSCRIPTASE ZINC-BINDING DOMAIN-CONTAINING PROTEIN-RELATED-RELATED"/>
    <property type="match status" value="1"/>
</dbReference>
<accession>A0A1Q3CJI3</accession>
<dbReference type="EMBL" id="BDDD01002169">
    <property type="protein sequence ID" value="GAV80389.1"/>
    <property type="molecule type" value="Genomic_DNA"/>
</dbReference>
<dbReference type="STRING" id="3775.A0A1Q3CJI3"/>
<dbReference type="PANTHER" id="PTHR33116:SF80">
    <property type="entry name" value="REVERSE TRANSCRIPTASE ZINC-BINDING DOMAIN-CONTAINING PROTEIN"/>
    <property type="match status" value="1"/>
</dbReference>
<gene>
    <name evidence="1" type="ORF">CFOL_v3_23850</name>
</gene>
<dbReference type="Proteomes" id="UP000187406">
    <property type="component" value="Unassembled WGS sequence"/>
</dbReference>
<dbReference type="OrthoDB" id="2288491at2759"/>
<dbReference type="AlphaFoldDB" id="A0A1Q3CJI3"/>
<evidence type="ECO:0008006" key="3">
    <source>
        <dbReference type="Google" id="ProtNLM"/>
    </source>
</evidence>
<name>A0A1Q3CJI3_CEPFO</name>
<protein>
    <recommendedName>
        <fullName evidence="3">Zf-RVT domain-containing protein</fullName>
    </recommendedName>
</protein>
<proteinExistence type="predicted"/>
<organism evidence="1 2">
    <name type="scientific">Cephalotus follicularis</name>
    <name type="common">Albany pitcher plant</name>
    <dbReference type="NCBI Taxonomy" id="3775"/>
    <lineage>
        <taxon>Eukaryota</taxon>
        <taxon>Viridiplantae</taxon>
        <taxon>Streptophyta</taxon>
        <taxon>Embryophyta</taxon>
        <taxon>Tracheophyta</taxon>
        <taxon>Spermatophyta</taxon>
        <taxon>Magnoliopsida</taxon>
        <taxon>eudicotyledons</taxon>
        <taxon>Gunneridae</taxon>
        <taxon>Pentapetalae</taxon>
        <taxon>rosids</taxon>
        <taxon>fabids</taxon>
        <taxon>Oxalidales</taxon>
        <taxon>Cephalotaceae</taxon>
        <taxon>Cephalotus</taxon>
    </lineage>
</organism>
<keyword evidence="2" id="KW-1185">Reference proteome</keyword>
<feature type="non-terminal residue" evidence="1">
    <location>
        <position position="1"/>
    </location>
</feature>
<dbReference type="InParanoid" id="A0A1Q3CJI3"/>